<dbReference type="EMBL" id="JBHLWN010000049">
    <property type="protein sequence ID" value="MFC0213362.1"/>
    <property type="molecule type" value="Genomic_DNA"/>
</dbReference>
<dbReference type="Pfam" id="PF00149">
    <property type="entry name" value="Metallophos"/>
    <property type="match status" value="1"/>
</dbReference>
<evidence type="ECO:0000313" key="6">
    <source>
        <dbReference type="EMBL" id="MFC0213362.1"/>
    </source>
</evidence>
<keyword evidence="3" id="KW-0408">Iron</keyword>
<dbReference type="SUPFAM" id="SSF56300">
    <property type="entry name" value="Metallo-dependent phosphatases"/>
    <property type="match status" value="1"/>
</dbReference>
<dbReference type="InterPro" id="IPR029052">
    <property type="entry name" value="Metallo-depent_PP-like"/>
</dbReference>
<comment type="caution">
    <text evidence="6">The sequence shown here is derived from an EMBL/GenBank/DDBJ whole genome shotgun (WGS) entry which is preliminary data.</text>
</comment>
<gene>
    <name evidence="6" type="ORF">ACFFK0_13010</name>
</gene>
<dbReference type="Proteomes" id="UP001589776">
    <property type="component" value="Unassembled WGS sequence"/>
</dbReference>
<evidence type="ECO:0000313" key="7">
    <source>
        <dbReference type="Proteomes" id="UP001589776"/>
    </source>
</evidence>
<proteinExistence type="inferred from homology"/>
<keyword evidence="7" id="KW-1185">Reference proteome</keyword>
<organism evidence="6 7">
    <name type="scientific">Paenibacillus chartarius</name>
    <dbReference type="NCBI Taxonomy" id="747481"/>
    <lineage>
        <taxon>Bacteria</taxon>
        <taxon>Bacillati</taxon>
        <taxon>Bacillota</taxon>
        <taxon>Bacilli</taxon>
        <taxon>Bacillales</taxon>
        <taxon>Paenibacillaceae</taxon>
        <taxon>Paenibacillus</taxon>
    </lineage>
</organism>
<protein>
    <submittedName>
        <fullName evidence="6">Metallophosphoesterase family protein</fullName>
        <ecNumber evidence="6">3.1.-.-</ecNumber>
    </submittedName>
</protein>
<evidence type="ECO:0000259" key="5">
    <source>
        <dbReference type="Pfam" id="PF00149"/>
    </source>
</evidence>
<sequence length="258" mass="28837">MQRFFQDGPEADLYVSLGDLTQDGLEREHRNVFGHIEELKGGRFFIHIPGNHDLLQGDAWETERWSGGTDPVRGGFGVLEREEAALVFLNTAQTRMPADWGGRLDEVQLEALRKQLLAAQGKPVLVFAHHPLPLTTTMSDIPLMRVEEADALLDVIGRQADGPRFWFNGHNHMHSIVRSGAWTCIQTASAVCLPGWRDIEVSGTDIRVETVVCADAELIASAQRTLDRFGSFHRVPRDIAAGLKQDRSIVVRKEQIQL</sequence>
<dbReference type="RefSeq" id="WP_377470657.1">
    <property type="nucleotide sequence ID" value="NZ_JBHLWN010000049.1"/>
</dbReference>
<dbReference type="Gene3D" id="3.60.21.10">
    <property type="match status" value="1"/>
</dbReference>
<dbReference type="PANTHER" id="PTHR42988">
    <property type="entry name" value="PHOSPHOHYDROLASE"/>
    <property type="match status" value="1"/>
</dbReference>
<keyword evidence="1" id="KW-0479">Metal-binding</keyword>
<keyword evidence="2 6" id="KW-0378">Hydrolase</keyword>
<comment type="similarity">
    <text evidence="4">Belongs to the cyclic nucleotide phosphodiesterase class-III family.</text>
</comment>
<evidence type="ECO:0000256" key="2">
    <source>
        <dbReference type="ARBA" id="ARBA00022801"/>
    </source>
</evidence>
<feature type="domain" description="Calcineurin-like phosphoesterase" evidence="5">
    <location>
        <begin position="4"/>
        <end position="172"/>
    </location>
</feature>
<dbReference type="EC" id="3.1.-.-" evidence="6"/>
<dbReference type="GO" id="GO:0016787">
    <property type="term" value="F:hydrolase activity"/>
    <property type="evidence" value="ECO:0007669"/>
    <property type="project" value="UniProtKB-KW"/>
</dbReference>
<evidence type="ECO:0000256" key="3">
    <source>
        <dbReference type="ARBA" id="ARBA00023004"/>
    </source>
</evidence>
<reference evidence="6 7" key="1">
    <citation type="submission" date="2024-09" db="EMBL/GenBank/DDBJ databases">
        <authorList>
            <person name="Sun Q."/>
            <person name="Mori K."/>
        </authorList>
    </citation>
    <scope>NUCLEOTIDE SEQUENCE [LARGE SCALE GENOMIC DNA]</scope>
    <source>
        <strain evidence="6 7">CCM 7759</strain>
    </source>
</reference>
<accession>A0ABV6DL48</accession>
<name>A0ABV6DL48_9BACL</name>
<dbReference type="InterPro" id="IPR004843">
    <property type="entry name" value="Calcineurin-like_PHP"/>
</dbReference>
<evidence type="ECO:0000256" key="1">
    <source>
        <dbReference type="ARBA" id="ARBA00022723"/>
    </source>
</evidence>
<evidence type="ECO:0000256" key="4">
    <source>
        <dbReference type="ARBA" id="ARBA00025742"/>
    </source>
</evidence>
<dbReference type="InterPro" id="IPR050884">
    <property type="entry name" value="CNP_phosphodiesterase-III"/>
</dbReference>
<dbReference type="PANTHER" id="PTHR42988:SF2">
    <property type="entry name" value="CYCLIC NUCLEOTIDE PHOSPHODIESTERASE CBUA0032-RELATED"/>
    <property type="match status" value="1"/>
</dbReference>